<sequence>MYWGLPGSGMAVAWNLLSLFTECGMLCLEISIEAFLLQDNYANGLEALAHIFLISGSVGAVDLLIQVCCYILFVHYSKWRDKLPPKPSFYNYVVVMFIVNVAGLFASGLSGIGFGLGFWLYNLMIICHHSLYLPFLYATFLADFFQEEDWLLDNAYYSEMKDAGFFDSASAAPALDISGSVSRILDDHWASGNKRKDPEPALSISSSRQAYKDGLQHGLENIIVCALSIFEAARFIAIEDLIAENYELGTTLNKMHVDLVNFWKKSSRSIIINEPFDSEDDYREEKLYNLMIICCHSLYLPFMYAIFLADLFHALIEESRFMTFDMCRRKIGFWIMHITQR</sequence>
<keyword evidence="3 6" id="KW-0812">Transmembrane</keyword>
<keyword evidence="5 6" id="KW-0472">Membrane</keyword>
<evidence type="ECO:0000256" key="3">
    <source>
        <dbReference type="ARBA" id="ARBA00022692"/>
    </source>
</evidence>
<keyword evidence="4 6" id="KW-1133">Transmembrane helix</keyword>
<dbReference type="InterPro" id="IPR018781">
    <property type="entry name" value="TPRA1/CAND2/CAND8"/>
</dbReference>
<feature type="transmembrane region" description="Helical" evidence="6">
    <location>
        <begin position="49"/>
        <end position="77"/>
    </location>
</feature>
<evidence type="ECO:0000313" key="8">
    <source>
        <dbReference type="Proteomes" id="UP000325081"/>
    </source>
</evidence>
<dbReference type="Proteomes" id="UP000325081">
    <property type="component" value="Unassembled WGS sequence"/>
</dbReference>
<dbReference type="PANTHER" id="PTHR15876:SF8">
    <property type="entry name" value="TRANSMEMBRANE PROTEIN ADIPOCYTE-ASSOCIATED 1"/>
    <property type="match status" value="1"/>
</dbReference>
<dbReference type="OrthoDB" id="10027388at2759"/>
<evidence type="ECO:0000256" key="2">
    <source>
        <dbReference type="ARBA" id="ARBA00010125"/>
    </source>
</evidence>
<dbReference type="SUPFAM" id="SSF56371">
    <property type="entry name" value="Ribosome inactivating proteins (RIP)"/>
    <property type="match status" value="1"/>
</dbReference>
<feature type="transmembrane region" description="Helical" evidence="6">
    <location>
        <begin position="12"/>
        <end position="37"/>
    </location>
</feature>
<comment type="similarity">
    <text evidence="2">Belongs to the UPF0359 family.</text>
</comment>
<protein>
    <submittedName>
        <fullName evidence="7">Uncharacterized protein</fullName>
    </submittedName>
</protein>
<dbReference type="Pfam" id="PF10160">
    <property type="entry name" value="Tmemb_40"/>
    <property type="match status" value="1"/>
</dbReference>
<dbReference type="PANTHER" id="PTHR15876">
    <property type="entry name" value="TRANSMEMBRANE PROTEIN ADIPOCYTE-ASSOCIATED 1"/>
    <property type="match status" value="1"/>
</dbReference>
<comment type="caution">
    <text evidence="7">The sequence shown here is derived from an EMBL/GenBank/DDBJ whole genome shotgun (WGS) entry which is preliminary data.</text>
</comment>
<name>A0A5A7RFE5_STRAF</name>
<accession>A0A5A7RFE5</accession>
<evidence type="ECO:0000256" key="6">
    <source>
        <dbReference type="SAM" id="Phobius"/>
    </source>
</evidence>
<reference evidence="8" key="1">
    <citation type="journal article" date="2019" name="Curr. Biol.">
        <title>Genome Sequence of Striga asiatica Provides Insight into the Evolution of Plant Parasitism.</title>
        <authorList>
            <person name="Yoshida S."/>
            <person name="Kim S."/>
            <person name="Wafula E.K."/>
            <person name="Tanskanen J."/>
            <person name="Kim Y.M."/>
            <person name="Honaas L."/>
            <person name="Yang Z."/>
            <person name="Spallek T."/>
            <person name="Conn C.E."/>
            <person name="Ichihashi Y."/>
            <person name="Cheong K."/>
            <person name="Cui S."/>
            <person name="Der J.P."/>
            <person name="Gundlach H."/>
            <person name="Jiao Y."/>
            <person name="Hori C."/>
            <person name="Ishida J.K."/>
            <person name="Kasahara H."/>
            <person name="Kiba T."/>
            <person name="Kim M.S."/>
            <person name="Koo N."/>
            <person name="Laohavisit A."/>
            <person name="Lee Y.H."/>
            <person name="Lumba S."/>
            <person name="McCourt P."/>
            <person name="Mortimer J.C."/>
            <person name="Mutuku J.M."/>
            <person name="Nomura T."/>
            <person name="Sasaki-Sekimoto Y."/>
            <person name="Seto Y."/>
            <person name="Wang Y."/>
            <person name="Wakatake T."/>
            <person name="Sakakibara H."/>
            <person name="Demura T."/>
            <person name="Yamaguchi S."/>
            <person name="Yoneyama K."/>
            <person name="Manabe R.I."/>
            <person name="Nelson D.C."/>
            <person name="Schulman A.H."/>
            <person name="Timko M.P."/>
            <person name="dePamphilis C.W."/>
            <person name="Choi D."/>
            <person name="Shirasu K."/>
        </authorList>
    </citation>
    <scope>NUCLEOTIDE SEQUENCE [LARGE SCALE GENOMIC DNA]</scope>
    <source>
        <strain evidence="8">cv. UVA1</strain>
    </source>
</reference>
<dbReference type="EMBL" id="BKCP01012292">
    <property type="protein sequence ID" value="GER55904.1"/>
    <property type="molecule type" value="Genomic_DNA"/>
</dbReference>
<keyword evidence="8" id="KW-1185">Reference proteome</keyword>
<dbReference type="GO" id="GO:0004930">
    <property type="term" value="F:G protein-coupled receptor activity"/>
    <property type="evidence" value="ECO:0007669"/>
    <property type="project" value="TreeGrafter"/>
</dbReference>
<evidence type="ECO:0000256" key="4">
    <source>
        <dbReference type="ARBA" id="ARBA00022989"/>
    </source>
</evidence>
<dbReference type="Pfam" id="PF00161">
    <property type="entry name" value="RIP"/>
    <property type="match status" value="1"/>
</dbReference>
<feature type="transmembrane region" description="Helical" evidence="6">
    <location>
        <begin position="118"/>
        <end position="142"/>
    </location>
</feature>
<dbReference type="GO" id="GO:0005886">
    <property type="term" value="C:plasma membrane"/>
    <property type="evidence" value="ECO:0007669"/>
    <property type="project" value="TreeGrafter"/>
</dbReference>
<evidence type="ECO:0000256" key="5">
    <source>
        <dbReference type="ARBA" id="ARBA00023136"/>
    </source>
</evidence>
<comment type="subcellular location">
    <subcellularLocation>
        <location evidence="1">Membrane</location>
        <topology evidence="1">Multi-pass membrane protein</topology>
    </subcellularLocation>
</comment>
<evidence type="ECO:0000313" key="7">
    <source>
        <dbReference type="EMBL" id="GER55904.1"/>
    </source>
</evidence>
<evidence type="ECO:0000256" key="1">
    <source>
        <dbReference type="ARBA" id="ARBA00004141"/>
    </source>
</evidence>
<dbReference type="InterPro" id="IPR001574">
    <property type="entry name" value="Ribosome_inactivat_prot"/>
</dbReference>
<dbReference type="GO" id="GO:0030598">
    <property type="term" value="F:rRNA N-glycosylase activity"/>
    <property type="evidence" value="ECO:0007669"/>
    <property type="project" value="InterPro"/>
</dbReference>
<organism evidence="7 8">
    <name type="scientific">Striga asiatica</name>
    <name type="common">Asiatic witchweed</name>
    <name type="synonym">Buchnera asiatica</name>
    <dbReference type="NCBI Taxonomy" id="4170"/>
    <lineage>
        <taxon>Eukaryota</taxon>
        <taxon>Viridiplantae</taxon>
        <taxon>Streptophyta</taxon>
        <taxon>Embryophyta</taxon>
        <taxon>Tracheophyta</taxon>
        <taxon>Spermatophyta</taxon>
        <taxon>Magnoliopsida</taxon>
        <taxon>eudicotyledons</taxon>
        <taxon>Gunneridae</taxon>
        <taxon>Pentapetalae</taxon>
        <taxon>asterids</taxon>
        <taxon>lamiids</taxon>
        <taxon>Lamiales</taxon>
        <taxon>Orobanchaceae</taxon>
        <taxon>Buchnereae</taxon>
        <taxon>Striga</taxon>
    </lineage>
</organism>
<dbReference type="AlphaFoldDB" id="A0A5A7RFE5"/>
<gene>
    <name evidence="7" type="ORF">STAS_33601</name>
</gene>
<feature type="transmembrane region" description="Helical" evidence="6">
    <location>
        <begin position="89"/>
        <end position="112"/>
    </location>
</feature>
<dbReference type="InterPro" id="IPR036041">
    <property type="entry name" value="Ribosome-inact_prot_sf"/>
</dbReference>
<proteinExistence type="inferred from homology"/>
<dbReference type="GO" id="GO:0017148">
    <property type="term" value="P:negative regulation of translation"/>
    <property type="evidence" value="ECO:0007669"/>
    <property type="project" value="InterPro"/>
</dbReference>